<gene>
    <name evidence="2" type="ORF">SBOR_9107</name>
</gene>
<keyword evidence="3" id="KW-1185">Reference proteome</keyword>
<organism evidence="2 3">
    <name type="scientific">Sclerotinia borealis (strain F-4128)</name>
    <dbReference type="NCBI Taxonomy" id="1432307"/>
    <lineage>
        <taxon>Eukaryota</taxon>
        <taxon>Fungi</taxon>
        <taxon>Dikarya</taxon>
        <taxon>Ascomycota</taxon>
        <taxon>Pezizomycotina</taxon>
        <taxon>Leotiomycetes</taxon>
        <taxon>Helotiales</taxon>
        <taxon>Sclerotiniaceae</taxon>
        <taxon>Sclerotinia</taxon>
    </lineage>
</organism>
<accession>W9C3P7</accession>
<evidence type="ECO:0000313" key="2">
    <source>
        <dbReference type="EMBL" id="ESZ90506.1"/>
    </source>
</evidence>
<dbReference type="HOGENOM" id="CLU_2039427_0_0_1"/>
<keyword evidence="1" id="KW-0175">Coiled coil</keyword>
<comment type="caution">
    <text evidence="2">The sequence shown here is derived from an EMBL/GenBank/DDBJ whole genome shotgun (WGS) entry which is preliminary data.</text>
</comment>
<proteinExistence type="predicted"/>
<feature type="coiled-coil region" evidence="1">
    <location>
        <begin position="58"/>
        <end position="90"/>
    </location>
</feature>
<protein>
    <submittedName>
        <fullName evidence="2">Uncharacterized protein</fullName>
    </submittedName>
</protein>
<dbReference type="AlphaFoldDB" id="W9C3P7"/>
<evidence type="ECO:0000313" key="3">
    <source>
        <dbReference type="Proteomes" id="UP000019487"/>
    </source>
</evidence>
<sequence length="121" mass="13499">MLQLQFHHFEIYTLLEKLAKQGNTYRTVEVLCFKVKAKALPIPPNLERSNANADDGHELLAKEQVEAAKAKAAKAEADKFEAERRRQDAAGINSGLSDVPTIRLLSTAGDVARFRRLGLQR</sequence>
<name>W9C3P7_SCLBF</name>
<dbReference type="EMBL" id="AYSA01000619">
    <property type="protein sequence ID" value="ESZ90506.1"/>
    <property type="molecule type" value="Genomic_DNA"/>
</dbReference>
<reference evidence="2 3" key="1">
    <citation type="journal article" date="2014" name="Genome Announc.">
        <title>Draft genome sequence of Sclerotinia borealis, a psychrophilic plant pathogenic fungus.</title>
        <authorList>
            <person name="Mardanov A.V."/>
            <person name="Beletsky A.V."/>
            <person name="Kadnikov V.V."/>
            <person name="Ignatov A.N."/>
            <person name="Ravin N.V."/>
        </authorList>
    </citation>
    <scope>NUCLEOTIDE SEQUENCE [LARGE SCALE GENOMIC DNA]</scope>
    <source>
        <strain evidence="3">F-4157</strain>
    </source>
</reference>
<dbReference type="Proteomes" id="UP000019487">
    <property type="component" value="Unassembled WGS sequence"/>
</dbReference>
<evidence type="ECO:0000256" key="1">
    <source>
        <dbReference type="SAM" id="Coils"/>
    </source>
</evidence>